<dbReference type="EMBL" id="ADMH02000499">
    <property type="protein sequence ID" value="ETN66190.1"/>
    <property type="molecule type" value="Genomic_DNA"/>
</dbReference>
<dbReference type="AlphaFoldDB" id="W5JTB3"/>
<evidence type="ECO:0000256" key="1">
    <source>
        <dbReference type="ARBA" id="ARBA00003156"/>
    </source>
</evidence>
<dbReference type="Proteomes" id="UP000000673">
    <property type="component" value="Unassembled WGS sequence"/>
</dbReference>
<name>W5JTB3_ANODA</name>
<evidence type="ECO:0000256" key="7">
    <source>
        <dbReference type="ARBA" id="ARBA00023136"/>
    </source>
</evidence>
<dbReference type="GO" id="GO:0005886">
    <property type="term" value="C:plasma membrane"/>
    <property type="evidence" value="ECO:0007669"/>
    <property type="project" value="UniProtKB-SubCell"/>
</dbReference>
<evidence type="ECO:0000313" key="11">
    <source>
        <dbReference type="EMBL" id="ETN66190.1"/>
    </source>
</evidence>
<evidence type="ECO:0000313" key="13">
    <source>
        <dbReference type="Proteomes" id="UP000000673"/>
    </source>
</evidence>
<dbReference type="HOGENOM" id="CLU_019853_3_0_1"/>
<dbReference type="GO" id="GO:0005044">
    <property type="term" value="F:scavenger receptor activity"/>
    <property type="evidence" value="ECO:0007669"/>
    <property type="project" value="TreeGrafter"/>
</dbReference>
<dbReference type="EnsemblMetazoa" id="ADAC002029-RA">
    <property type="protein sequence ID" value="ADAC002029-PA"/>
    <property type="gene ID" value="ADAC002029"/>
</dbReference>
<dbReference type="Pfam" id="PF01130">
    <property type="entry name" value="CD36"/>
    <property type="match status" value="2"/>
</dbReference>
<comment type="similarity">
    <text evidence="3">Belongs to the CD36 family.</text>
</comment>
<evidence type="ECO:0000256" key="6">
    <source>
        <dbReference type="ARBA" id="ARBA00022989"/>
    </source>
</evidence>
<dbReference type="VEuPathDB" id="VectorBase:ADAC002029"/>
<proteinExistence type="inferred from homology"/>
<evidence type="ECO:0000256" key="4">
    <source>
        <dbReference type="ARBA" id="ARBA00022475"/>
    </source>
</evidence>
<dbReference type="GO" id="GO:0005737">
    <property type="term" value="C:cytoplasm"/>
    <property type="evidence" value="ECO:0007669"/>
    <property type="project" value="TreeGrafter"/>
</dbReference>
<evidence type="ECO:0000256" key="2">
    <source>
        <dbReference type="ARBA" id="ARBA00004236"/>
    </source>
</evidence>
<organism evidence="11">
    <name type="scientific">Anopheles darlingi</name>
    <name type="common">Mosquito</name>
    <dbReference type="NCBI Taxonomy" id="43151"/>
    <lineage>
        <taxon>Eukaryota</taxon>
        <taxon>Metazoa</taxon>
        <taxon>Ecdysozoa</taxon>
        <taxon>Arthropoda</taxon>
        <taxon>Hexapoda</taxon>
        <taxon>Insecta</taxon>
        <taxon>Pterygota</taxon>
        <taxon>Neoptera</taxon>
        <taxon>Endopterygota</taxon>
        <taxon>Diptera</taxon>
        <taxon>Nematocera</taxon>
        <taxon>Culicoidea</taxon>
        <taxon>Culicidae</taxon>
        <taxon>Anophelinae</taxon>
        <taxon>Anopheles</taxon>
    </lineage>
</organism>
<keyword evidence="13" id="KW-1185">Reference proteome</keyword>
<feature type="transmembrane region" description="Helical" evidence="10">
    <location>
        <begin position="149"/>
        <end position="174"/>
    </location>
</feature>
<keyword evidence="6 10" id="KW-1133">Transmembrane helix</keyword>
<keyword evidence="7 10" id="KW-0472">Membrane</keyword>
<evidence type="ECO:0000256" key="10">
    <source>
        <dbReference type="SAM" id="Phobius"/>
    </source>
</evidence>
<keyword evidence="11" id="KW-0675">Receptor</keyword>
<evidence type="ECO:0000256" key="9">
    <source>
        <dbReference type="SAM" id="MobiDB-lite"/>
    </source>
</evidence>
<protein>
    <submittedName>
        <fullName evidence="11">Scavenger receptor class B</fullName>
    </submittedName>
</protein>
<evidence type="ECO:0000256" key="8">
    <source>
        <dbReference type="ARBA" id="ARBA00023180"/>
    </source>
</evidence>
<feature type="transmembrane region" description="Helical" evidence="10">
    <location>
        <begin position="645"/>
        <end position="677"/>
    </location>
</feature>
<feature type="compositionally biased region" description="Basic residues" evidence="9">
    <location>
        <begin position="376"/>
        <end position="395"/>
    </location>
</feature>
<dbReference type="VEuPathDB" id="VectorBase:ADAR2_001113"/>
<reference evidence="12" key="4">
    <citation type="submission" date="2015-06" db="UniProtKB">
        <authorList>
            <consortium name="EnsemblMetazoa"/>
        </authorList>
    </citation>
    <scope>IDENTIFICATION</scope>
</reference>
<evidence type="ECO:0000256" key="3">
    <source>
        <dbReference type="ARBA" id="ARBA00010532"/>
    </source>
</evidence>
<dbReference type="STRING" id="43151.W5JTB3"/>
<keyword evidence="8" id="KW-0325">Glycoprotein</keyword>
<feature type="region of interest" description="Disordered" evidence="9">
    <location>
        <begin position="371"/>
        <end position="395"/>
    </location>
</feature>
<dbReference type="PANTHER" id="PTHR11923">
    <property type="entry name" value="SCAVENGER RECEPTOR CLASS B TYPE-1 SR-B1"/>
    <property type="match status" value="1"/>
</dbReference>
<dbReference type="PRINTS" id="PR01609">
    <property type="entry name" value="CD36FAMILY"/>
</dbReference>
<comment type="function">
    <text evidence="1">Plays an olfactory role that is not restricted to pheromone sensitivity.</text>
</comment>
<reference evidence="11" key="3">
    <citation type="journal article" date="2013" name="Nucleic Acids Res.">
        <title>The genome of Anopheles darlingi, the main neotropical malaria vector.</title>
        <authorList>
            <person name="Marinotti O."/>
            <person name="Cerqueira G.C."/>
            <person name="de Almeida L.G."/>
            <person name="Ferro M.I."/>
            <person name="Loreto E.L."/>
            <person name="Zaha A."/>
            <person name="Teixeira S.M."/>
            <person name="Wespiser A.R."/>
            <person name="Almeida E Silva A."/>
            <person name="Schlindwein A.D."/>
            <person name="Pacheco A.C."/>
            <person name="Silva A.L."/>
            <person name="Graveley B.R."/>
            <person name="Walenz B.P."/>
            <person name="Lima Bde A."/>
            <person name="Ribeiro C.A."/>
            <person name="Nunes-Silva C.G."/>
            <person name="de Carvalho C.R."/>
            <person name="Soares C.M."/>
            <person name="de Menezes C.B."/>
            <person name="Matiolli C."/>
            <person name="Caffrey D."/>
            <person name="Araujo D.A."/>
            <person name="de Oliveira D.M."/>
            <person name="Golenbock D."/>
            <person name="Grisard E.C."/>
            <person name="Fantinatti-Garboggini F."/>
            <person name="de Carvalho F.M."/>
            <person name="Barcellos F.G."/>
            <person name="Prosdocimi F."/>
            <person name="May G."/>
            <person name="Azevedo Junior G.M."/>
            <person name="Guimaraes G.M."/>
            <person name="Goldman G.H."/>
            <person name="Padilha I.Q."/>
            <person name="Batista Jda S."/>
            <person name="Ferro J.A."/>
            <person name="Ribeiro J.M."/>
            <person name="Fietto J.L."/>
            <person name="Dabbas K.M."/>
            <person name="Cerdeira L."/>
            <person name="Agnez-Lima L.F."/>
            <person name="Brocchi M."/>
            <person name="de Carvalho M.O."/>
            <person name="Teixeira Mde M."/>
            <person name="Diniz Maia Mde M."/>
            <person name="Goldman M.H."/>
            <person name="Cruz Schneider M.P."/>
            <person name="Felipe M.S."/>
            <person name="Hungria M."/>
            <person name="Nicolas M.F."/>
            <person name="Pereira M."/>
            <person name="Montes M.A."/>
            <person name="Cantao M.E."/>
            <person name="Vincentz M."/>
            <person name="Rafael M.S."/>
            <person name="Silverman N."/>
            <person name="Stoco P.H."/>
            <person name="Souza R.C."/>
            <person name="Vicentini R."/>
            <person name="Gazzinelli R.T."/>
            <person name="Neves Rde O."/>
            <person name="Silva R."/>
            <person name="Astolfi-Filho S."/>
            <person name="Maciel T.E."/>
            <person name="Urmenyi T.P."/>
            <person name="Tadei W.P."/>
            <person name="Camargo E.P."/>
            <person name="de Vasconcelos A.T."/>
        </authorList>
    </citation>
    <scope>NUCLEOTIDE SEQUENCE</scope>
</reference>
<keyword evidence="4" id="KW-1003">Cell membrane</keyword>
<reference evidence="11 13" key="1">
    <citation type="journal article" date="2010" name="BMC Genomics">
        <title>Combination of measures distinguishes pre-miRNAs from other stem-loops in the genome of the newly sequenced Anopheles darlingi.</title>
        <authorList>
            <person name="Mendes N.D."/>
            <person name="Freitas A.T."/>
            <person name="Vasconcelos A.T."/>
            <person name="Sagot M.F."/>
        </authorList>
    </citation>
    <scope>NUCLEOTIDE SEQUENCE</scope>
</reference>
<comment type="subcellular location">
    <subcellularLocation>
        <location evidence="2">Cell membrane</location>
    </subcellularLocation>
</comment>
<reference evidence="11" key="2">
    <citation type="submission" date="2010-05" db="EMBL/GenBank/DDBJ databases">
        <authorList>
            <person name="Almeida L.G."/>
            <person name="Nicolas M.F."/>
            <person name="Souza R.C."/>
            <person name="Vasconcelos A.T.R."/>
        </authorList>
    </citation>
    <scope>NUCLEOTIDE SEQUENCE</scope>
</reference>
<accession>W5JTB3</accession>
<evidence type="ECO:0000313" key="12">
    <source>
        <dbReference type="EnsemblMetazoa" id="ADAC002029-PA"/>
    </source>
</evidence>
<dbReference type="InterPro" id="IPR002159">
    <property type="entry name" value="CD36_fam"/>
</dbReference>
<sequence>MRFPRNVFSVRQNVNNALFVPNDGGRTPLSMLISQGAKINTNRRTQTDKRFQPTDEPFGPAGRLIGSKGGSTCSSSSNIIRLPIPDADRCRGEGGLNLTPFKEKDSWPAARPATTCFRTDIVNVTSVIDSLLSDYSLHKEIWVKSNRSLAYLPVIIFGIVTLITGVVLSSVPLVNIFIMKIPRFYAANLSTGSSLFQNLRLWNGSISYHYWQRPGVTRLTKVYIFNVTNPEKFLAGEKPKLVEVGPFVYREDMEKVNIKFHDNNTVTYQHKKILHFVPELSVDKNVRITTPNIPLLTISTQSKYLHFLAAKTISVALTLMGKQDLFVSLTADELVFGYDDRLVSLAHKFYPRNRRPLEKMGLLNGRCGLSGTSTHDHHHHHNKPPLVHDHHHHHHHHRPAHRHIALIVDRLRLRSDLFYDFVKRNGTLTEYATMHTGHTGMDKFGYFDKLNGLDHLPHWDGEPCRNLEASEGSFFPPRDITHDDVVYIYDKDMCRKLPLVYRKPVEKDGIGADLYTIAEDAYGPPNKNNSCYDHVYYQSRRGLQNISPCQYGAPVYISNPHFFQSDTELLDAVEGLEPNQEQHETFFKIQPTLGVPLEGQVRVQLNLLVEQAPHIIATKDFRDFVFPIMWLEEGVSELTPPIRRWIYLATVFAPTALPILSYGMIIAGTFVLIYVFVRTYKNFFFSDEPTASELLELGRRSLRRGSHLIGNVQQRTIALHCRERHSLLPSIDPTSQPDVVSSGLQPEQHHNNNHLLHNHNLLQGYHHLYLQPKDQSLLTEDNTPA</sequence>
<dbReference type="PANTHER" id="PTHR11923:SF88">
    <property type="entry name" value="DEBRIS BUSTER, ISOFORM D"/>
    <property type="match status" value="1"/>
</dbReference>
<gene>
    <name evidence="11" type="ORF">AND_002029</name>
</gene>
<keyword evidence="5 10" id="KW-0812">Transmembrane</keyword>
<evidence type="ECO:0000256" key="5">
    <source>
        <dbReference type="ARBA" id="ARBA00022692"/>
    </source>
</evidence>
<dbReference type="OMA" id="NFVPEMS"/>
<dbReference type="eggNOG" id="KOG3776">
    <property type="taxonomic scope" value="Eukaryota"/>
</dbReference>